<accession>A0A0F3GZB8</accession>
<comment type="caution">
    <text evidence="1">The sequence shown here is derived from an EMBL/GenBank/DDBJ whole genome shotgun (WGS) entry which is preliminary data.</text>
</comment>
<organism evidence="1 2">
    <name type="scientific">Candidatus Magnetobacterium bavaricum</name>
    <dbReference type="NCBI Taxonomy" id="29290"/>
    <lineage>
        <taxon>Bacteria</taxon>
        <taxon>Pseudomonadati</taxon>
        <taxon>Nitrospirota</taxon>
        <taxon>Thermodesulfovibrionia</taxon>
        <taxon>Thermodesulfovibrionales</taxon>
        <taxon>Candidatus Magnetobacteriaceae</taxon>
        <taxon>Candidatus Magnetobacterium</taxon>
    </lineage>
</organism>
<protein>
    <submittedName>
        <fullName evidence="1">DNA polymerase</fullName>
    </submittedName>
</protein>
<gene>
    <name evidence="1" type="ORF">MBAV_000550</name>
</gene>
<dbReference type="Proteomes" id="UP000033423">
    <property type="component" value="Unassembled WGS sequence"/>
</dbReference>
<dbReference type="AlphaFoldDB" id="A0A0F3GZB8"/>
<name>A0A0F3GZB8_9BACT</name>
<dbReference type="EMBL" id="LACI01000250">
    <property type="protein sequence ID" value="KJU87256.1"/>
    <property type="molecule type" value="Genomic_DNA"/>
</dbReference>
<proteinExistence type="predicted"/>
<sequence>MFTTLNQTYHSVRKQNVSVRINLSGLEVDITPARKQAGNTDDHVIYLSKSDSWKQTNIPKHIKDISNSVRTNEIKILKIWRELHKLEFPSIYMEYLLVKNILFHKSKDTKDIANNVWHILNELAKNKENPLYAEIVDPANSNNILSDLLTNEEKENIINQAKETIKLRDWEQTVW</sequence>
<evidence type="ECO:0000313" key="1">
    <source>
        <dbReference type="EMBL" id="KJU87256.1"/>
    </source>
</evidence>
<keyword evidence="2" id="KW-1185">Reference proteome</keyword>
<reference evidence="1 2" key="1">
    <citation type="submission" date="2015-02" db="EMBL/GenBank/DDBJ databases">
        <title>Single-cell genomics of uncultivated deep-branching MTB reveals a conserved set of magnetosome genes.</title>
        <authorList>
            <person name="Kolinko S."/>
            <person name="Richter M."/>
            <person name="Glockner F.O."/>
            <person name="Brachmann A."/>
            <person name="Schuler D."/>
        </authorList>
    </citation>
    <scope>NUCLEOTIDE SEQUENCE [LARGE SCALE GENOMIC DNA]</scope>
    <source>
        <strain evidence="1">TM-1</strain>
    </source>
</reference>
<evidence type="ECO:0000313" key="2">
    <source>
        <dbReference type="Proteomes" id="UP000033423"/>
    </source>
</evidence>